<evidence type="ECO:0000313" key="4">
    <source>
        <dbReference type="EMBL" id="BDU49649.1"/>
    </source>
</evidence>
<evidence type="ECO:0000256" key="2">
    <source>
        <dbReference type="ARBA" id="ARBA00022448"/>
    </source>
</evidence>
<dbReference type="GO" id="GO:1901982">
    <property type="term" value="F:maltose binding"/>
    <property type="evidence" value="ECO:0007669"/>
    <property type="project" value="TreeGrafter"/>
</dbReference>
<dbReference type="KEGG" id="haby:HLVA_02180"/>
<dbReference type="GO" id="GO:0042956">
    <property type="term" value="P:maltodextrin transmembrane transport"/>
    <property type="evidence" value="ECO:0007669"/>
    <property type="project" value="TreeGrafter"/>
</dbReference>
<dbReference type="Gene3D" id="3.40.190.10">
    <property type="entry name" value="Periplasmic binding protein-like II"/>
    <property type="match status" value="1"/>
</dbReference>
<reference evidence="4 5" key="1">
    <citation type="submission" date="2022-11" db="EMBL/GenBank/DDBJ databases">
        <title>Haliovirga abyssi gen. nov., sp. nov., a mesophilic fermentative bacterium isolated from the Iheya North hydrothermal field and the proposal of Haliovirgaceae fam. nov.</title>
        <authorList>
            <person name="Miyazaki U."/>
            <person name="Tame A."/>
            <person name="Miyazaki J."/>
            <person name="Takai K."/>
            <person name="Sawayama S."/>
            <person name="Kitajima M."/>
            <person name="Okamoto A."/>
            <person name="Nakagawa S."/>
        </authorList>
    </citation>
    <scope>NUCLEOTIDE SEQUENCE [LARGE SCALE GENOMIC DNA]</scope>
    <source>
        <strain evidence="4 5">IC12</strain>
    </source>
</reference>
<dbReference type="EMBL" id="AP027059">
    <property type="protein sequence ID" value="BDU49649.1"/>
    <property type="molecule type" value="Genomic_DNA"/>
</dbReference>
<name>A0AAU9DG49_9FUSO</name>
<protein>
    <submittedName>
        <fullName evidence="4">ABC transporter substrate-binding protein</fullName>
    </submittedName>
</protein>
<evidence type="ECO:0000256" key="1">
    <source>
        <dbReference type="ARBA" id="ARBA00008520"/>
    </source>
</evidence>
<dbReference type="RefSeq" id="WP_307904598.1">
    <property type="nucleotide sequence ID" value="NZ_AP027059.1"/>
</dbReference>
<dbReference type="PANTHER" id="PTHR30061:SF50">
    <property type="entry name" value="MALTOSE_MALTODEXTRIN-BINDING PERIPLASMIC PROTEIN"/>
    <property type="match status" value="1"/>
</dbReference>
<evidence type="ECO:0000313" key="5">
    <source>
        <dbReference type="Proteomes" id="UP001321582"/>
    </source>
</evidence>
<dbReference type="Pfam" id="PF13416">
    <property type="entry name" value="SBP_bac_8"/>
    <property type="match status" value="1"/>
</dbReference>
<dbReference type="GO" id="GO:0055052">
    <property type="term" value="C:ATP-binding cassette (ABC) transporter complex, substrate-binding subunit-containing"/>
    <property type="evidence" value="ECO:0007669"/>
    <property type="project" value="TreeGrafter"/>
</dbReference>
<gene>
    <name evidence="4" type="ORF">HLVA_02180</name>
</gene>
<dbReference type="PANTHER" id="PTHR30061">
    <property type="entry name" value="MALTOSE-BINDING PERIPLASMIC PROTEIN"/>
    <property type="match status" value="1"/>
</dbReference>
<keyword evidence="5" id="KW-1185">Reference proteome</keyword>
<dbReference type="AlphaFoldDB" id="A0AAU9DG49"/>
<comment type="similarity">
    <text evidence="1">Belongs to the bacterial solute-binding protein 1 family.</text>
</comment>
<dbReference type="Proteomes" id="UP001321582">
    <property type="component" value="Chromosome"/>
</dbReference>
<keyword evidence="2" id="KW-0813">Transport</keyword>
<dbReference type="InterPro" id="IPR006059">
    <property type="entry name" value="SBP"/>
</dbReference>
<keyword evidence="3" id="KW-0732">Signal</keyword>
<proteinExistence type="inferred from homology"/>
<dbReference type="SUPFAM" id="SSF53850">
    <property type="entry name" value="Periplasmic binding protein-like II"/>
    <property type="match status" value="1"/>
</dbReference>
<sequence length="418" mass="48225">MKKISYILIFILFSISIFAKTNLLFWHGMEKGANEELLKRKVAEFESKNPEITVTLENYGEQDYLEKKLNKKLLSNEGPDMLWLGPQMLGKLVNTGKLLSLDKYMENDDIFSDFDVYRSLIEGTKYNGKTYSLPFDGNNLELSYNKEIFKKLGIDAKKIKTWNDFLKAAKRATIDTTGDGKIDQYGFLIPFGDKEWTVWIWQTFLWGNGGEFLSDDNKTPLFNSGAGIKALEFWKNLIYKEKVAKLSDYNKGWDISSFINGKVAMVINGPWNFMKLQKEFKGKYGAIYLPTNDKRVTNIGGENLYIFKSNKEKEDAAWRFGKYILSDNFQVEWATKTGYLPVTNSAVNTTTYKKFLSGNDFLKIYVEQMRYGKMRPTIPEYDNISSYLGYQLKTVLEDKIPVEIGLENAEEFANDILN</sequence>
<organism evidence="4 5">
    <name type="scientific">Haliovirga abyssi</name>
    <dbReference type="NCBI Taxonomy" id="2996794"/>
    <lineage>
        <taxon>Bacteria</taxon>
        <taxon>Fusobacteriati</taxon>
        <taxon>Fusobacteriota</taxon>
        <taxon>Fusobacteriia</taxon>
        <taxon>Fusobacteriales</taxon>
        <taxon>Haliovirgaceae</taxon>
        <taxon>Haliovirga</taxon>
    </lineage>
</organism>
<evidence type="ECO:0000256" key="3">
    <source>
        <dbReference type="ARBA" id="ARBA00022729"/>
    </source>
</evidence>
<accession>A0AAU9DG49</accession>
<dbReference type="CDD" id="cd14748">
    <property type="entry name" value="PBP2_UgpB"/>
    <property type="match status" value="1"/>
</dbReference>
<dbReference type="GO" id="GO:0015768">
    <property type="term" value="P:maltose transport"/>
    <property type="evidence" value="ECO:0007669"/>
    <property type="project" value="TreeGrafter"/>
</dbReference>